<proteinExistence type="predicted"/>
<reference evidence="2 3" key="1">
    <citation type="submission" date="2019-12" db="EMBL/GenBank/DDBJ databases">
        <title>Chromosome-level assembly of the Caenorhabditis remanei genome.</title>
        <authorList>
            <person name="Teterina A.A."/>
            <person name="Willis J.H."/>
            <person name="Phillips P.C."/>
        </authorList>
    </citation>
    <scope>NUCLEOTIDE SEQUENCE [LARGE SCALE GENOMIC DNA]</scope>
    <source>
        <strain evidence="2 3">PX506</strain>
        <tissue evidence="2">Whole organism</tissue>
    </source>
</reference>
<evidence type="ECO:0000313" key="2">
    <source>
        <dbReference type="EMBL" id="KAF1754067.1"/>
    </source>
</evidence>
<feature type="signal peptide" evidence="1">
    <location>
        <begin position="1"/>
        <end position="17"/>
    </location>
</feature>
<name>A0A6A5GFS4_CAERE</name>
<dbReference type="Proteomes" id="UP000483820">
    <property type="component" value="Chromosome V"/>
</dbReference>
<keyword evidence="1" id="KW-0732">Signal</keyword>
<organism evidence="2 3">
    <name type="scientific">Caenorhabditis remanei</name>
    <name type="common">Caenorhabditis vulgaris</name>
    <dbReference type="NCBI Taxonomy" id="31234"/>
    <lineage>
        <taxon>Eukaryota</taxon>
        <taxon>Metazoa</taxon>
        <taxon>Ecdysozoa</taxon>
        <taxon>Nematoda</taxon>
        <taxon>Chromadorea</taxon>
        <taxon>Rhabditida</taxon>
        <taxon>Rhabditina</taxon>
        <taxon>Rhabditomorpha</taxon>
        <taxon>Rhabditoidea</taxon>
        <taxon>Rhabditidae</taxon>
        <taxon>Peloderinae</taxon>
        <taxon>Caenorhabditis</taxon>
    </lineage>
</organism>
<dbReference type="KEGG" id="crq:GCK72_020625"/>
<dbReference type="EMBL" id="WUAV01000005">
    <property type="protein sequence ID" value="KAF1754067.1"/>
    <property type="molecule type" value="Genomic_DNA"/>
</dbReference>
<accession>A0A6A5GFS4</accession>
<gene>
    <name evidence="2" type="ORF">GCK72_020625</name>
</gene>
<dbReference type="RefSeq" id="XP_053582602.1">
    <property type="nucleotide sequence ID" value="XM_053733689.1"/>
</dbReference>
<evidence type="ECO:0000256" key="1">
    <source>
        <dbReference type="SAM" id="SignalP"/>
    </source>
</evidence>
<dbReference type="CTD" id="9802084"/>
<comment type="caution">
    <text evidence="2">The sequence shown here is derived from an EMBL/GenBank/DDBJ whole genome shotgun (WGS) entry which is preliminary data.</text>
</comment>
<dbReference type="GeneID" id="9802084"/>
<protein>
    <submittedName>
        <fullName evidence="2">Uncharacterized protein</fullName>
    </submittedName>
</protein>
<sequence length="156" mass="17181">MHLPILLFLFLGMVASGETEKSAIQIVAHHVMTFVNAVSSKKKDVILQLFNTTADDQKNVDQFIEKFQGLHISFSSAKFNKNGEIESTARIAGKIPARNPASPTGWIITQLGGLEPGSEGKKPFSMCHVGLLWCAIESVVEWGKHINNDVNLDDYN</sequence>
<dbReference type="AlphaFoldDB" id="A0A6A5GFS4"/>
<evidence type="ECO:0000313" key="3">
    <source>
        <dbReference type="Proteomes" id="UP000483820"/>
    </source>
</evidence>
<feature type="chain" id="PRO_5025659643" evidence="1">
    <location>
        <begin position="18"/>
        <end position="156"/>
    </location>
</feature>